<dbReference type="STRING" id="4555.K4A213"/>
<dbReference type="InParanoid" id="K4A213"/>
<evidence type="ECO:0000256" key="1">
    <source>
        <dbReference type="SAM" id="MobiDB-lite"/>
    </source>
</evidence>
<evidence type="ECO:0000313" key="3">
    <source>
        <dbReference type="Proteomes" id="UP000004995"/>
    </source>
</evidence>
<organism evidence="2 3">
    <name type="scientific">Setaria italica</name>
    <name type="common">Foxtail millet</name>
    <name type="synonym">Panicum italicum</name>
    <dbReference type="NCBI Taxonomy" id="4555"/>
    <lineage>
        <taxon>Eukaryota</taxon>
        <taxon>Viridiplantae</taxon>
        <taxon>Streptophyta</taxon>
        <taxon>Embryophyta</taxon>
        <taxon>Tracheophyta</taxon>
        <taxon>Spermatophyta</taxon>
        <taxon>Magnoliopsida</taxon>
        <taxon>Liliopsida</taxon>
        <taxon>Poales</taxon>
        <taxon>Poaceae</taxon>
        <taxon>PACMAD clade</taxon>
        <taxon>Panicoideae</taxon>
        <taxon>Panicodae</taxon>
        <taxon>Paniceae</taxon>
        <taxon>Cenchrinae</taxon>
        <taxon>Setaria</taxon>
    </lineage>
</organism>
<keyword evidence="3" id="KW-1185">Reference proteome</keyword>
<proteinExistence type="predicted"/>
<feature type="region of interest" description="Disordered" evidence="1">
    <location>
        <begin position="231"/>
        <end position="313"/>
    </location>
</feature>
<evidence type="ECO:0000313" key="2">
    <source>
        <dbReference type="EnsemblPlants" id="KQL25895"/>
    </source>
</evidence>
<accession>K4A213</accession>
<dbReference type="EnsemblPlants" id="KQL25895">
    <property type="protein sequence ID" value="KQL25895"/>
    <property type="gene ID" value="SETIT_032910mg"/>
</dbReference>
<feature type="compositionally biased region" description="Low complexity" evidence="1">
    <location>
        <begin position="22"/>
        <end position="46"/>
    </location>
</feature>
<dbReference type="eggNOG" id="ENOG502S2B4">
    <property type="taxonomic scope" value="Eukaryota"/>
</dbReference>
<reference evidence="2" key="2">
    <citation type="submission" date="2018-08" db="UniProtKB">
        <authorList>
            <consortium name="EnsemblPlants"/>
        </authorList>
    </citation>
    <scope>IDENTIFICATION</scope>
    <source>
        <strain evidence="2">Yugu1</strain>
    </source>
</reference>
<dbReference type="Proteomes" id="UP000004995">
    <property type="component" value="Unassembled WGS sequence"/>
</dbReference>
<feature type="compositionally biased region" description="Low complexity" evidence="1">
    <location>
        <begin position="236"/>
        <end position="257"/>
    </location>
</feature>
<sequence length="313" mass="32988">MEPKMPPQLIRRRRCLASAIDPAIASKHAPPSASSNPSSSPLGWPPAQAEGSGGDTGGRRLLDWASSPAQDGPCGPGPPSSSPRAPAAGAGGSGGLSGGTPIFNQPSIVARFSHCSDEFSYYSGSSSSSSYSGALVRLCVSDSARRGRPVDPSTCSSSSPPSAASIRRWGIRFLNYLPAHDCRLFLLKFRIDGSACCFQMFAEATGALFHSGAEKKRKGVWIEVDNYEDKSERSNTVASEGSTVTAAASAGSTATSGRCCRPPRASGGRGWGDRGLLEEEPEEEFDREPEPEDQYREPEPPEGFEDGKSNLTL</sequence>
<feature type="compositionally biased region" description="Gly residues" evidence="1">
    <location>
        <begin position="89"/>
        <end position="98"/>
    </location>
</feature>
<reference evidence="3" key="1">
    <citation type="journal article" date="2012" name="Nat. Biotechnol.">
        <title>Reference genome sequence of the model plant Setaria.</title>
        <authorList>
            <person name="Bennetzen J.L."/>
            <person name="Schmutz J."/>
            <person name="Wang H."/>
            <person name="Percifield R."/>
            <person name="Hawkins J."/>
            <person name="Pontaroli A.C."/>
            <person name="Estep M."/>
            <person name="Feng L."/>
            <person name="Vaughn J.N."/>
            <person name="Grimwood J."/>
            <person name="Jenkins J."/>
            <person name="Barry K."/>
            <person name="Lindquist E."/>
            <person name="Hellsten U."/>
            <person name="Deshpande S."/>
            <person name="Wang X."/>
            <person name="Wu X."/>
            <person name="Mitros T."/>
            <person name="Triplett J."/>
            <person name="Yang X."/>
            <person name="Ye C.Y."/>
            <person name="Mauro-Herrera M."/>
            <person name="Wang L."/>
            <person name="Li P."/>
            <person name="Sharma M."/>
            <person name="Sharma R."/>
            <person name="Ronald P.C."/>
            <person name="Panaud O."/>
            <person name="Kellogg E.A."/>
            <person name="Brutnell T.P."/>
            <person name="Doust A.N."/>
            <person name="Tuskan G.A."/>
            <person name="Rokhsar D."/>
            <person name="Devos K.M."/>
        </authorList>
    </citation>
    <scope>NUCLEOTIDE SEQUENCE [LARGE SCALE GENOMIC DNA]</scope>
    <source>
        <strain evidence="3">cv. Yugu1</strain>
    </source>
</reference>
<feature type="compositionally biased region" description="Acidic residues" evidence="1">
    <location>
        <begin position="278"/>
        <end position="292"/>
    </location>
</feature>
<dbReference type="EMBL" id="AGNK02001260">
    <property type="status" value="NOT_ANNOTATED_CDS"/>
    <property type="molecule type" value="Genomic_DNA"/>
</dbReference>
<dbReference type="AlphaFoldDB" id="K4A213"/>
<feature type="region of interest" description="Disordered" evidence="1">
    <location>
        <begin position="1"/>
        <end position="99"/>
    </location>
</feature>
<dbReference type="Gramene" id="KQL25895">
    <property type="protein sequence ID" value="KQL25895"/>
    <property type="gene ID" value="SETIT_032910mg"/>
</dbReference>
<name>K4A213_SETIT</name>
<dbReference type="HOGENOM" id="CLU_889655_0_0_1"/>
<protein>
    <submittedName>
        <fullName evidence="2">Uncharacterized protein</fullName>
    </submittedName>
</protein>